<dbReference type="GO" id="GO:0016787">
    <property type="term" value="F:hydrolase activity"/>
    <property type="evidence" value="ECO:0007669"/>
    <property type="project" value="UniProtKB-KW"/>
</dbReference>
<dbReference type="InterPro" id="IPR029058">
    <property type="entry name" value="AB_hydrolase_fold"/>
</dbReference>
<evidence type="ECO:0000256" key="2">
    <source>
        <dbReference type="ARBA" id="ARBA00022801"/>
    </source>
</evidence>
<dbReference type="PROSITE" id="PS00122">
    <property type="entry name" value="CARBOXYLESTERASE_B_1"/>
    <property type="match status" value="1"/>
</dbReference>
<evidence type="ECO:0000256" key="3">
    <source>
        <dbReference type="RuleBase" id="RU361235"/>
    </source>
</evidence>
<evidence type="ECO:0000313" key="5">
    <source>
        <dbReference type="EMBL" id="PHN04990.1"/>
    </source>
</evidence>
<accession>A0A2D0N9E1</accession>
<dbReference type="InterPro" id="IPR019826">
    <property type="entry name" value="Carboxylesterase_B_AS"/>
</dbReference>
<keyword evidence="6" id="KW-1185">Reference proteome</keyword>
<evidence type="ECO:0000256" key="1">
    <source>
        <dbReference type="ARBA" id="ARBA00005964"/>
    </source>
</evidence>
<comment type="similarity">
    <text evidence="1 3">Belongs to the type-B carboxylesterase/lipase family.</text>
</comment>
<proteinExistence type="inferred from homology"/>
<dbReference type="InterPro" id="IPR050309">
    <property type="entry name" value="Type-B_Carboxylest/Lipase"/>
</dbReference>
<keyword evidence="2 3" id="KW-0378">Hydrolase</keyword>
<feature type="chain" id="PRO_5011834119" description="Carboxylic ester hydrolase" evidence="3">
    <location>
        <begin position="19"/>
        <end position="512"/>
    </location>
</feature>
<keyword evidence="3" id="KW-0732">Signal</keyword>
<reference evidence="5 6" key="1">
    <citation type="submission" date="2017-10" db="EMBL/GenBank/DDBJ databases">
        <title>The draft genome sequence of Lewinella nigricans NBRC 102662.</title>
        <authorList>
            <person name="Wang K."/>
        </authorList>
    </citation>
    <scope>NUCLEOTIDE SEQUENCE [LARGE SCALE GENOMIC DNA]</scope>
    <source>
        <strain evidence="5 6">NBRC 102662</strain>
    </source>
</reference>
<dbReference type="PANTHER" id="PTHR11559">
    <property type="entry name" value="CARBOXYLESTERASE"/>
    <property type="match status" value="1"/>
</dbReference>
<feature type="signal peptide" evidence="3">
    <location>
        <begin position="1"/>
        <end position="18"/>
    </location>
</feature>
<evidence type="ECO:0000259" key="4">
    <source>
        <dbReference type="Pfam" id="PF00135"/>
    </source>
</evidence>
<dbReference type="Gene3D" id="3.40.50.1820">
    <property type="entry name" value="alpha/beta hydrolase"/>
    <property type="match status" value="1"/>
</dbReference>
<dbReference type="InterPro" id="IPR002018">
    <property type="entry name" value="CarbesteraseB"/>
</dbReference>
<dbReference type="SUPFAM" id="SSF53474">
    <property type="entry name" value="alpha/beta-Hydrolases"/>
    <property type="match status" value="1"/>
</dbReference>
<dbReference type="RefSeq" id="WP_099151536.1">
    <property type="nucleotide sequence ID" value="NZ_PDUD01000023.1"/>
</dbReference>
<dbReference type="AlphaFoldDB" id="A0A2D0N9E1"/>
<dbReference type="EMBL" id="PDUD01000023">
    <property type="protein sequence ID" value="PHN04990.1"/>
    <property type="molecule type" value="Genomic_DNA"/>
</dbReference>
<organism evidence="5 6">
    <name type="scientific">Flavilitoribacter nigricans (strain ATCC 23147 / DSM 23189 / NBRC 102662 / NCIMB 1420 / SS-2)</name>
    <name type="common">Lewinella nigricans</name>
    <dbReference type="NCBI Taxonomy" id="1122177"/>
    <lineage>
        <taxon>Bacteria</taxon>
        <taxon>Pseudomonadati</taxon>
        <taxon>Bacteroidota</taxon>
        <taxon>Saprospiria</taxon>
        <taxon>Saprospirales</taxon>
        <taxon>Lewinellaceae</taxon>
        <taxon>Flavilitoribacter</taxon>
    </lineage>
</organism>
<protein>
    <recommendedName>
        <fullName evidence="3">Carboxylic ester hydrolase</fullName>
        <ecNumber evidence="3">3.1.1.-</ecNumber>
    </recommendedName>
</protein>
<sequence>MRSLLALCCCLLAVTAWSQEKIITTDKGRIEGYTSADNSIRIFKGIPFAAPPVGELRWKAPQPAAAWEGTRECREFGPSPVQGAPRPFMFWSEEFLIPESPIDEDCLYLNVWTGAPAASARQPVLVYIYGGGFRSGGSGCPIYDGEAMAQKGVVFVSINYRVGVFGFLAHPELTAESPHHSSGNYALLDMVAALEWVQRNIAAFGGDPNNVTIAGQSAGAFAVSNLTATPLAKGLFHRAIAQSGGSFVSSPLRSSTSLEDAEQQGLAFAREKLNCQSLAELRAKPAEAILNAPGGPAGPILDGYVLPAGNAEIYRQGQQNDVPVLVGWNKDDRLLPRGRPATEFREMANQRFGDRADEFLALYPAASDAIAEQSQFDLSRDETFAIQAYTWAKIQEQYGDSKIYLYNFNRPLPAHSAESAFGAFHSGEIVYAYDNLHTLDRPWEAVDHEIADAMSAYWVNFARTGNPNGKGLPKWKAFRARKPSALIIDREIRTQKLPDARRMLFWEQYFGE</sequence>
<name>A0A2D0N9E1_FLAN2</name>
<dbReference type="EC" id="3.1.1.-" evidence="3"/>
<comment type="caution">
    <text evidence="5">The sequence shown here is derived from an EMBL/GenBank/DDBJ whole genome shotgun (WGS) entry which is preliminary data.</text>
</comment>
<gene>
    <name evidence="5" type="ORF">CRP01_18340</name>
</gene>
<evidence type="ECO:0000313" key="6">
    <source>
        <dbReference type="Proteomes" id="UP000223913"/>
    </source>
</evidence>
<feature type="domain" description="Carboxylesterase type B" evidence="4">
    <location>
        <begin position="20"/>
        <end position="506"/>
    </location>
</feature>
<dbReference type="OrthoDB" id="9775851at2"/>
<dbReference type="Proteomes" id="UP000223913">
    <property type="component" value="Unassembled WGS sequence"/>
</dbReference>
<dbReference type="Pfam" id="PF00135">
    <property type="entry name" value="COesterase"/>
    <property type="match status" value="1"/>
</dbReference>